<dbReference type="Proteomes" id="UP000253951">
    <property type="component" value="Chromosome"/>
</dbReference>
<dbReference type="InterPro" id="IPR032808">
    <property type="entry name" value="DoxX"/>
</dbReference>
<evidence type="ECO:0000313" key="9">
    <source>
        <dbReference type="Proteomes" id="UP000253951"/>
    </source>
</evidence>
<keyword evidence="4 7" id="KW-0812">Transmembrane</keyword>
<keyword evidence="9" id="KW-1185">Reference proteome</keyword>
<dbReference type="InterPro" id="IPR051907">
    <property type="entry name" value="DoxX-like_oxidoreductase"/>
</dbReference>
<evidence type="ECO:0000256" key="7">
    <source>
        <dbReference type="SAM" id="Phobius"/>
    </source>
</evidence>
<evidence type="ECO:0000256" key="2">
    <source>
        <dbReference type="ARBA" id="ARBA00006679"/>
    </source>
</evidence>
<keyword evidence="5 7" id="KW-1133">Transmembrane helix</keyword>
<evidence type="ECO:0000256" key="5">
    <source>
        <dbReference type="ARBA" id="ARBA00022989"/>
    </source>
</evidence>
<accession>A0A345H9L8</accession>
<sequence>MKKLLSPSSMGTNMANLLLRIFFGGMLVHFGYGKVEMYDTILPNFSDIIGIGSELSFHLVIFAELFCGLFILLGFATRYSVIPVFITMVVAYFIAHGNDAFNDKIPAFIFMVLCLPVFILGSGKYSIDYFILKPKKIANT</sequence>
<dbReference type="EMBL" id="CP031188">
    <property type="protein sequence ID" value="AXG73278.1"/>
    <property type="molecule type" value="Genomic_DNA"/>
</dbReference>
<proteinExistence type="inferred from homology"/>
<gene>
    <name evidence="8" type="ORF">DVK85_03160</name>
</gene>
<dbReference type="GO" id="GO:0005886">
    <property type="term" value="C:plasma membrane"/>
    <property type="evidence" value="ECO:0007669"/>
    <property type="project" value="UniProtKB-SubCell"/>
</dbReference>
<reference evidence="8 9" key="1">
    <citation type="submission" date="2018-07" db="EMBL/GenBank/DDBJ databases">
        <title>Complete genome sequence of Flavobacterium arcticum type strain SM1502T.</title>
        <authorList>
            <person name="Li Y."/>
            <person name="Li D.-D."/>
        </authorList>
    </citation>
    <scope>NUCLEOTIDE SEQUENCE [LARGE SCALE GENOMIC DNA]</scope>
    <source>
        <strain evidence="8 9">SM1502</strain>
    </source>
</reference>
<comment type="similarity">
    <text evidence="2">Belongs to the DoxX family.</text>
</comment>
<dbReference type="Pfam" id="PF07681">
    <property type="entry name" value="DoxX"/>
    <property type="match status" value="1"/>
</dbReference>
<protein>
    <submittedName>
        <fullName evidence="8">DoxX family protein</fullName>
    </submittedName>
</protein>
<keyword evidence="3" id="KW-1003">Cell membrane</keyword>
<dbReference type="KEGG" id="fat:DVK85_03160"/>
<feature type="transmembrane region" description="Helical" evidence="7">
    <location>
        <begin position="107"/>
        <end position="127"/>
    </location>
</feature>
<feature type="transmembrane region" description="Helical" evidence="7">
    <location>
        <begin position="79"/>
        <end position="95"/>
    </location>
</feature>
<dbReference type="PANTHER" id="PTHR33452:SF1">
    <property type="entry name" value="INNER MEMBRANE PROTEIN YPHA-RELATED"/>
    <property type="match status" value="1"/>
</dbReference>
<dbReference type="PANTHER" id="PTHR33452">
    <property type="entry name" value="OXIDOREDUCTASE CATD-RELATED"/>
    <property type="match status" value="1"/>
</dbReference>
<evidence type="ECO:0000256" key="4">
    <source>
        <dbReference type="ARBA" id="ARBA00022692"/>
    </source>
</evidence>
<evidence type="ECO:0000256" key="3">
    <source>
        <dbReference type="ARBA" id="ARBA00022475"/>
    </source>
</evidence>
<evidence type="ECO:0000256" key="6">
    <source>
        <dbReference type="ARBA" id="ARBA00023136"/>
    </source>
</evidence>
<feature type="transmembrane region" description="Helical" evidence="7">
    <location>
        <begin position="49"/>
        <end position="72"/>
    </location>
</feature>
<evidence type="ECO:0000256" key="1">
    <source>
        <dbReference type="ARBA" id="ARBA00004651"/>
    </source>
</evidence>
<dbReference type="AlphaFoldDB" id="A0A345H9L8"/>
<comment type="subcellular location">
    <subcellularLocation>
        <location evidence="1">Cell membrane</location>
        <topology evidence="1">Multi-pass membrane protein</topology>
    </subcellularLocation>
</comment>
<name>A0A345H9L8_9FLAO</name>
<evidence type="ECO:0000313" key="8">
    <source>
        <dbReference type="EMBL" id="AXG73278.1"/>
    </source>
</evidence>
<dbReference type="OrthoDB" id="9813193at2"/>
<organism evidence="8 9">
    <name type="scientific">Flavobacterium arcticum</name>
    <dbReference type="NCBI Taxonomy" id="1784713"/>
    <lineage>
        <taxon>Bacteria</taxon>
        <taxon>Pseudomonadati</taxon>
        <taxon>Bacteroidota</taxon>
        <taxon>Flavobacteriia</taxon>
        <taxon>Flavobacteriales</taxon>
        <taxon>Flavobacteriaceae</taxon>
        <taxon>Flavobacterium</taxon>
    </lineage>
</organism>
<dbReference type="RefSeq" id="WP_114677039.1">
    <property type="nucleotide sequence ID" value="NZ_CP031188.1"/>
</dbReference>
<keyword evidence="6 7" id="KW-0472">Membrane</keyword>